<accession>A0A232F194</accession>
<dbReference type="Proteomes" id="UP000215335">
    <property type="component" value="Unassembled WGS sequence"/>
</dbReference>
<evidence type="ECO:0000313" key="1">
    <source>
        <dbReference type="EMBL" id="OXU24168.1"/>
    </source>
</evidence>
<sequence length="86" mass="10471">MEENITKKMAKHYRKFKLETLSDIGLYTSATQFFHLDLRKLLLHYTTLFEKYNIYKGDNNYNNYFIKNTCYINYSIQSLYLYSILV</sequence>
<protein>
    <submittedName>
        <fullName evidence="1">Uncharacterized protein</fullName>
    </submittedName>
</protein>
<comment type="caution">
    <text evidence="1">The sequence shown here is derived from an EMBL/GenBank/DDBJ whole genome shotgun (WGS) entry which is preliminary data.</text>
</comment>
<proteinExistence type="predicted"/>
<evidence type="ECO:0000313" key="2">
    <source>
        <dbReference type="Proteomes" id="UP000215335"/>
    </source>
</evidence>
<keyword evidence="2" id="KW-1185">Reference proteome</keyword>
<dbReference type="AlphaFoldDB" id="A0A232F194"/>
<reference evidence="1 2" key="1">
    <citation type="journal article" date="2017" name="Curr. Biol.">
        <title>The Evolution of Venom by Co-option of Single-Copy Genes.</title>
        <authorList>
            <person name="Martinson E.O."/>
            <person name="Mrinalini"/>
            <person name="Kelkar Y.D."/>
            <person name="Chang C.H."/>
            <person name="Werren J.H."/>
        </authorList>
    </citation>
    <scope>NUCLEOTIDE SEQUENCE [LARGE SCALE GENOMIC DNA]</scope>
    <source>
        <strain evidence="1 2">Alberta</strain>
        <tissue evidence="1">Whole body</tissue>
    </source>
</reference>
<gene>
    <name evidence="1" type="ORF">TSAR_015757</name>
</gene>
<organism evidence="1 2">
    <name type="scientific">Trichomalopsis sarcophagae</name>
    <dbReference type="NCBI Taxonomy" id="543379"/>
    <lineage>
        <taxon>Eukaryota</taxon>
        <taxon>Metazoa</taxon>
        <taxon>Ecdysozoa</taxon>
        <taxon>Arthropoda</taxon>
        <taxon>Hexapoda</taxon>
        <taxon>Insecta</taxon>
        <taxon>Pterygota</taxon>
        <taxon>Neoptera</taxon>
        <taxon>Endopterygota</taxon>
        <taxon>Hymenoptera</taxon>
        <taxon>Apocrita</taxon>
        <taxon>Proctotrupomorpha</taxon>
        <taxon>Chalcidoidea</taxon>
        <taxon>Pteromalidae</taxon>
        <taxon>Pteromalinae</taxon>
        <taxon>Trichomalopsis</taxon>
    </lineage>
</organism>
<name>A0A232F194_9HYME</name>
<dbReference type="EMBL" id="NNAY01001381">
    <property type="protein sequence ID" value="OXU24168.1"/>
    <property type="molecule type" value="Genomic_DNA"/>
</dbReference>